<dbReference type="Proteomes" id="UP000323521">
    <property type="component" value="Chromosome"/>
</dbReference>
<evidence type="ECO:0000256" key="3">
    <source>
        <dbReference type="ARBA" id="ARBA00022801"/>
    </source>
</evidence>
<dbReference type="AlphaFoldDB" id="A0A3G1KNE7"/>
<dbReference type="InterPro" id="IPR036866">
    <property type="entry name" value="RibonucZ/Hydroxyglut_hydro"/>
</dbReference>
<dbReference type="GO" id="GO:0016787">
    <property type="term" value="F:hydrolase activity"/>
    <property type="evidence" value="ECO:0007669"/>
    <property type="project" value="UniProtKB-KW"/>
</dbReference>
<dbReference type="InterPro" id="IPR051453">
    <property type="entry name" value="MBL_Glyoxalase_II"/>
</dbReference>
<evidence type="ECO:0000256" key="1">
    <source>
        <dbReference type="ARBA" id="ARBA00001947"/>
    </source>
</evidence>
<dbReference type="Gene3D" id="3.60.15.10">
    <property type="entry name" value="Ribonuclease Z/Hydroxyacylglutathione hydrolase-like"/>
    <property type="match status" value="1"/>
</dbReference>
<keyword evidence="3" id="KW-0378">Hydrolase</keyword>
<evidence type="ECO:0000256" key="2">
    <source>
        <dbReference type="ARBA" id="ARBA00022723"/>
    </source>
</evidence>
<keyword evidence="4" id="KW-0862">Zinc</keyword>
<dbReference type="CDD" id="cd06262">
    <property type="entry name" value="metallo-hydrolase-like_MBL-fold"/>
    <property type="match status" value="1"/>
</dbReference>
<dbReference type="SMART" id="SM00849">
    <property type="entry name" value="Lactamase_B"/>
    <property type="match status" value="1"/>
</dbReference>
<accession>A0A3G1KNE7</accession>
<feature type="domain" description="Metallo-beta-lactamase" evidence="5">
    <location>
        <begin position="12"/>
        <end position="190"/>
    </location>
</feature>
<dbReference type="EMBL" id="CP017634">
    <property type="protein sequence ID" value="ATW24011.1"/>
    <property type="molecule type" value="Genomic_DNA"/>
</dbReference>
<organism evidence="6 7">
    <name type="scientific">Formimonas warabiya</name>
    <dbReference type="NCBI Taxonomy" id="1761012"/>
    <lineage>
        <taxon>Bacteria</taxon>
        <taxon>Bacillati</taxon>
        <taxon>Bacillota</taxon>
        <taxon>Clostridia</taxon>
        <taxon>Eubacteriales</taxon>
        <taxon>Peptococcaceae</taxon>
        <taxon>Candidatus Formimonas</taxon>
    </lineage>
</organism>
<dbReference type="SUPFAM" id="SSF56281">
    <property type="entry name" value="Metallo-hydrolase/oxidoreductase"/>
    <property type="match status" value="1"/>
</dbReference>
<dbReference type="GO" id="GO:0046872">
    <property type="term" value="F:metal ion binding"/>
    <property type="evidence" value="ECO:0007669"/>
    <property type="project" value="UniProtKB-KW"/>
</dbReference>
<name>A0A3G1KNE7_FORW1</name>
<dbReference type="RefSeq" id="WP_148133184.1">
    <property type="nucleotide sequence ID" value="NZ_CP017634.1"/>
</dbReference>
<dbReference type="KEGG" id="fwa:DCMF_03680"/>
<proteinExistence type="predicted"/>
<evidence type="ECO:0000313" key="7">
    <source>
        <dbReference type="Proteomes" id="UP000323521"/>
    </source>
</evidence>
<sequence length="214" mass="24221">MQMKKLVCDPLSVNTYIIHEDNGKDCVVIDPGVAEPVLTYLRNMHLRCSHLLLTHGHYDHVLGVAALQKSTGAKVFIHREDDGYLHSGDVPRIVYDGYVMESCTPDGFVDDGDILYAAGLELRVIHVPGHTLGSVCYLIEKARMIFTGDTIFHQDAGRADSQKSSYAMLYGSIVNKLFTLQGEYTLYPGHMEEGSLEEERRNNPFVRYWRRIQE</sequence>
<dbReference type="OrthoDB" id="9802248at2"/>
<evidence type="ECO:0000256" key="4">
    <source>
        <dbReference type="ARBA" id="ARBA00022833"/>
    </source>
</evidence>
<keyword evidence="2" id="KW-0479">Metal-binding</keyword>
<protein>
    <recommendedName>
        <fullName evidence="5">Metallo-beta-lactamase domain-containing protein</fullName>
    </recommendedName>
</protein>
<keyword evidence="7" id="KW-1185">Reference proteome</keyword>
<reference evidence="6 7" key="1">
    <citation type="submission" date="2016-10" db="EMBL/GenBank/DDBJ databases">
        <title>Complete Genome Sequence of Peptococcaceae strain DCMF.</title>
        <authorList>
            <person name="Edwards R.J."/>
            <person name="Holland S.I."/>
            <person name="Deshpande N.P."/>
            <person name="Wong Y.K."/>
            <person name="Ertan H."/>
            <person name="Manefield M."/>
            <person name="Russell T.L."/>
            <person name="Lee M.J."/>
        </authorList>
    </citation>
    <scope>NUCLEOTIDE SEQUENCE [LARGE SCALE GENOMIC DNA]</scope>
    <source>
        <strain evidence="6 7">DCMF</strain>
    </source>
</reference>
<evidence type="ECO:0000313" key="6">
    <source>
        <dbReference type="EMBL" id="ATW24011.1"/>
    </source>
</evidence>
<dbReference type="InterPro" id="IPR001279">
    <property type="entry name" value="Metallo-B-lactamas"/>
</dbReference>
<evidence type="ECO:0000259" key="5">
    <source>
        <dbReference type="SMART" id="SM00849"/>
    </source>
</evidence>
<dbReference type="PANTHER" id="PTHR46233:SF3">
    <property type="entry name" value="HYDROXYACYLGLUTATHIONE HYDROLASE GLOC"/>
    <property type="match status" value="1"/>
</dbReference>
<dbReference type="Pfam" id="PF00753">
    <property type="entry name" value="Lactamase_B"/>
    <property type="match status" value="1"/>
</dbReference>
<gene>
    <name evidence="6" type="ORF">DCMF_03680</name>
</gene>
<dbReference type="PANTHER" id="PTHR46233">
    <property type="entry name" value="HYDROXYACYLGLUTATHIONE HYDROLASE GLOC"/>
    <property type="match status" value="1"/>
</dbReference>
<comment type="cofactor">
    <cofactor evidence="1">
        <name>Zn(2+)</name>
        <dbReference type="ChEBI" id="CHEBI:29105"/>
    </cofactor>
</comment>